<feature type="modified residue" description="4-aspartylphosphate" evidence="5">
    <location>
        <position position="61"/>
    </location>
</feature>
<dbReference type="Pfam" id="PF04397">
    <property type="entry name" value="LytTR"/>
    <property type="match status" value="1"/>
</dbReference>
<dbReference type="HOGENOM" id="CLU_000445_14_6_9"/>
<keyword evidence="1" id="KW-0963">Cytoplasm</keyword>
<dbReference type="RefSeq" id="WP_010768674.1">
    <property type="nucleotide sequence ID" value="NZ_ASWE01000002.1"/>
</dbReference>
<dbReference type="PANTHER" id="PTHR37299:SF3">
    <property type="entry name" value="STAGE 0 SPORULATION PROTEIN A HOMOLOG"/>
    <property type="match status" value="1"/>
</dbReference>
<dbReference type="GO" id="GO:0003677">
    <property type="term" value="F:DNA binding"/>
    <property type="evidence" value="ECO:0007669"/>
    <property type="project" value="InterPro"/>
</dbReference>
<dbReference type="Gene3D" id="3.40.50.2300">
    <property type="match status" value="1"/>
</dbReference>
<dbReference type="PROSITE" id="PS50930">
    <property type="entry name" value="HTH_LYTTR"/>
    <property type="match status" value="1"/>
</dbReference>
<gene>
    <name evidence="8" type="ORF">UC3_02012</name>
</gene>
<dbReference type="OrthoDB" id="9809318at2"/>
<dbReference type="InterPro" id="IPR046947">
    <property type="entry name" value="LytR-like"/>
</dbReference>
<evidence type="ECO:0000313" key="8">
    <source>
        <dbReference type="EMBL" id="EOL43035.1"/>
    </source>
</evidence>
<keyword evidence="2" id="KW-0902">Two-component regulatory system</keyword>
<evidence type="ECO:0000256" key="2">
    <source>
        <dbReference type="ARBA" id="ARBA00023012"/>
    </source>
</evidence>
<dbReference type="SUPFAM" id="SSF52172">
    <property type="entry name" value="CheY-like"/>
    <property type="match status" value="1"/>
</dbReference>
<dbReference type="PROSITE" id="PS50110">
    <property type="entry name" value="RESPONSE_REGULATORY"/>
    <property type="match status" value="1"/>
</dbReference>
<evidence type="ECO:0000256" key="5">
    <source>
        <dbReference type="PROSITE-ProRule" id="PRU00169"/>
    </source>
</evidence>
<organism evidence="8 9">
    <name type="scientific">Enterococcus phoeniculicola ATCC BAA-412</name>
    <dbReference type="NCBI Taxonomy" id="1158610"/>
    <lineage>
        <taxon>Bacteria</taxon>
        <taxon>Bacillati</taxon>
        <taxon>Bacillota</taxon>
        <taxon>Bacilli</taxon>
        <taxon>Lactobacillales</taxon>
        <taxon>Enterococcaceae</taxon>
        <taxon>Enterococcus</taxon>
    </lineage>
</organism>
<evidence type="ECO:0000313" key="9">
    <source>
        <dbReference type="Proteomes" id="UP000013785"/>
    </source>
</evidence>
<evidence type="ECO:0000259" key="7">
    <source>
        <dbReference type="PROSITE" id="PS50930"/>
    </source>
</evidence>
<dbReference type="AlphaFoldDB" id="R3WMH7"/>
<keyword evidence="3" id="KW-0010">Activator</keyword>
<name>R3WMH7_9ENTE</name>
<evidence type="ECO:0008006" key="10">
    <source>
        <dbReference type="Google" id="ProtNLM"/>
    </source>
</evidence>
<dbReference type="Pfam" id="PF00072">
    <property type="entry name" value="Response_reg"/>
    <property type="match status" value="1"/>
</dbReference>
<proteinExistence type="predicted"/>
<keyword evidence="5" id="KW-0597">Phosphoprotein</keyword>
<evidence type="ECO:0000256" key="1">
    <source>
        <dbReference type="ARBA" id="ARBA00022490"/>
    </source>
</evidence>
<feature type="domain" description="Response regulatory" evidence="6">
    <location>
        <begin position="2"/>
        <end position="127"/>
    </location>
</feature>
<dbReference type="STRING" id="154621.RV11_GL003147"/>
<keyword evidence="9" id="KW-1185">Reference proteome</keyword>
<comment type="function">
    <text evidence="4">Required for high-level post-exponential phase expression of a series of secreted proteins.</text>
</comment>
<dbReference type="Proteomes" id="UP000013785">
    <property type="component" value="Unassembled WGS sequence"/>
</dbReference>
<protein>
    <recommendedName>
        <fullName evidence="10">Response regulatory domain-containing protein</fullName>
    </recommendedName>
</protein>
<accession>R3WMH7</accession>
<dbReference type="InterPro" id="IPR011006">
    <property type="entry name" value="CheY-like_superfamily"/>
</dbReference>
<dbReference type="EMBL" id="AJAT01000016">
    <property type="protein sequence ID" value="EOL43035.1"/>
    <property type="molecule type" value="Genomic_DNA"/>
</dbReference>
<dbReference type="Gene3D" id="2.40.50.1020">
    <property type="entry name" value="LytTr DNA-binding domain"/>
    <property type="match status" value="1"/>
</dbReference>
<reference evidence="8 9" key="1">
    <citation type="submission" date="2013-02" db="EMBL/GenBank/DDBJ databases">
        <title>The Genome Sequence of Enterococcus phoeniculicola BAA-412.</title>
        <authorList>
            <consortium name="The Broad Institute Genome Sequencing Platform"/>
            <consortium name="The Broad Institute Genome Sequencing Center for Infectious Disease"/>
            <person name="Earl A.M."/>
            <person name="Gilmore M.S."/>
            <person name="Lebreton F."/>
            <person name="Walker B."/>
            <person name="Young S.K."/>
            <person name="Zeng Q."/>
            <person name="Gargeya S."/>
            <person name="Fitzgerald M."/>
            <person name="Haas B."/>
            <person name="Abouelleil A."/>
            <person name="Alvarado L."/>
            <person name="Arachchi H.M."/>
            <person name="Berlin A.M."/>
            <person name="Chapman S.B."/>
            <person name="Dewar J."/>
            <person name="Goldberg J."/>
            <person name="Griggs A."/>
            <person name="Gujja S."/>
            <person name="Hansen M."/>
            <person name="Howarth C."/>
            <person name="Imamovic A."/>
            <person name="Larimer J."/>
            <person name="McCowan C."/>
            <person name="Murphy C."/>
            <person name="Neiman D."/>
            <person name="Pearson M."/>
            <person name="Priest M."/>
            <person name="Roberts A."/>
            <person name="Saif S."/>
            <person name="Shea T."/>
            <person name="Sisk P."/>
            <person name="Sykes S."/>
            <person name="Wortman J."/>
            <person name="Nusbaum C."/>
            <person name="Birren B."/>
        </authorList>
    </citation>
    <scope>NUCLEOTIDE SEQUENCE [LARGE SCALE GENOMIC DNA]</scope>
    <source>
        <strain evidence="8 9">ATCC BAA-412</strain>
    </source>
</reference>
<dbReference type="SMART" id="SM00850">
    <property type="entry name" value="LytTR"/>
    <property type="match status" value="1"/>
</dbReference>
<sequence length="246" mass="28416">MKIFICEDEPVILNLLSTSIFQYILFKDIDIKIGLATQSPEEIIETLQNEALGGDNLFFLDIDLKTEIDGITLATEIKKIDYNAKIVFITSHGELTSLVFKYQIEAMDYIIKSTPEIINERVRTCIDLAYKRFVYNKKSKEDNLLLKINGVFTKISLENVMFIESSKRAHKLVIHLVNSQVEFFGTIREIETMKKSLVRGHNSILVNINNIDRVDVPKRMLYFKNGEYCFASTRYMVGIKKILSIR</sequence>
<evidence type="ECO:0000256" key="4">
    <source>
        <dbReference type="ARBA" id="ARBA00037164"/>
    </source>
</evidence>
<dbReference type="SMART" id="SM00448">
    <property type="entry name" value="REC"/>
    <property type="match status" value="1"/>
</dbReference>
<dbReference type="eggNOG" id="COG3279">
    <property type="taxonomic scope" value="Bacteria"/>
</dbReference>
<comment type="caution">
    <text evidence="8">The sequence shown here is derived from an EMBL/GenBank/DDBJ whole genome shotgun (WGS) entry which is preliminary data.</text>
</comment>
<evidence type="ECO:0000259" key="6">
    <source>
        <dbReference type="PROSITE" id="PS50110"/>
    </source>
</evidence>
<dbReference type="PANTHER" id="PTHR37299">
    <property type="entry name" value="TRANSCRIPTIONAL REGULATOR-RELATED"/>
    <property type="match status" value="1"/>
</dbReference>
<dbReference type="InterPro" id="IPR001789">
    <property type="entry name" value="Sig_transdc_resp-reg_receiver"/>
</dbReference>
<evidence type="ECO:0000256" key="3">
    <source>
        <dbReference type="ARBA" id="ARBA00023159"/>
    </source>
</evidence>
<dbReference type="InterPro" id="IPR007492">
    <property type="entry name" value="LytTR_DNA-bd_dom"/>
</dbReference>
<dbReference type="PATRIC" id="fig|1158610.3.peg.2006"/>
<feature type="domain" description="HTH LytTR-type" evidence="7">
    <location>
        <begin position="144"/>
        <end position="245"/>
    </location>
</feature>
<dbReference type="GO" id="GO:0000156">
    <property type="term" value="F:phosphorelay response regulator activity"/>
    <property type="evidence" value="ECO:0007669"/>
    <property type="project" value="InterPro"/>
</dbReference>